<dbReference type="Proteomes" id="UP000735302">
    <property type="component" value="Unassembled WGS sequence"/>
</dbReference>
<gene>
    <name evidence="1" type="ORF">PoB_003546200</name>
</gene>
<sequence length="88" mass="9504">MFCQAQRSAMSNKARFSLYQHCFSISFDSTGEGKASLRGTITQPSHGFNPRSGILKVAKMVPRVTLIAASSHGLARDKSPPGIILEPL</sequence>
<reference evidence="1 2" key="1">
    <citation type="journal article" date="2021" name="Elife">
        <title>Chloroplast acquisition without the gene transfer in kleptoplastic sea slugs, Plakobranchus ocellatus.</title>
        <authorList>
            <person name="Maeda T."/>
            <person name="Takahashi S."/>
            <person name="Yoshida T."/>
            <person name="Shimamura S."/>
            <person name="Takaki Y."/>
            <person name="Nagai Y."/>
            <person name="Toyoda A."/>
            <person name="Suzuki Y."/>
            <person name="Arimoto A."/>
            <person name="Ishii H."/>
            <person name="Satoh N."/>
            <person name="Nishiyama T."/>
            <person name="Hasebe M."/>
            <person name="Maruyama T."/>
            <person name="Minagawa J."/>
            <person name="Obokata J."/>
            <person name="Shigenobu S."/>
        </authorList>
    </citation>
    <scope>NUCLEOTIDE SEQUENCE [LARGE SCALE GENOMIC DNA]</scope>
</reference>
<protein>
    <submittedName>
        <fullName evidence="1">Uncharacterized protein</fullName>
    </submittedName>
</protein>
<name>A0AAV4APU3_9GAST</name>
<evidence type="ECO:0000313" key="2">
    <source>
        <dbReference type="Proteomes" id="UP000735302"/>
    </source>
</evidence>
<organism evidence="1 2">
    <name type="scientific">Plakobranchus ocellatus</name>
    <dbReference type="NCBI Taxonomy" id="259542"/>
    <lineage>
        <taxon>Eukaryota</taxon>
        <taxon>Metazoa</taxon>
        <taxon>Spiralia</taxon>
        <taxon>Lophotrochozoa</taxon>
        <taxon>Mollusca</taxon>
        <taxon>Gastropoda</taxon>
        <taxon>Heterobranchia</taxon>
        <taxon>Euthyneura</taxon>
        <taxon>Panpulmonata</taxon>
        <taxon>Sacoglossa</taxon>
        <taxon>Placobranchoidea</taxon>
        <taxon>Plakobranchidae</taxon>
        <taxon>Plakobranchus</taxon>
    </lineage>
</organism>
<keyword evidence="2" id="KW-1185">Reference proteome</keyword>
<dbReference type="AlphaFoldDB" id="A0AAV4APU3"/>
<comment type="caution">
    <text evidence="1">The sequence shown here is derived from an EMBL/GenBank/DDBJ whole genome shotgun (WGS) entry which is preliminary data.</text>
</comment>
<accession>A0AAV4APU3</accession>
<dbReference type="EMBL" id="BLXT01004027">
    <property type="protein sequence ID" value="GFO08957.1"/>
    <property type="molecule type" value="Genomic_DNA"/>
</dbReference>
<proteinExistence type="predicted"/>
<evidence type="ECO:0000313" key="1">
    <source>
        <dbReference type="EMBL" id="GFO08957.1"/>
    </source>
</evidence>